<dbReference type="CDD" id="cd00067">
    <property type="entry name" value="GAL4"/>
    <property type="match status" value="1"/>
</dbReference>
<name>A0AA38VUE1_9PEZI</name>
<keyword evidence="1" id="KW-0539">Nucleus</keyword>
<dbReference type="GO" id="GO:0001228">
    <property type="term" value="F:DNA-binding transcription activator activity, RNA polymerase II-specific"/>
    <property type="evidence" value="ECO:0007669"/>
    <property type="project" value="TreeGrafter"/>
</dbReference>
<feature type="domain" description="Zn(2)-C6 fungal-type" evidence="2">
    <location>
        <begin position="12"/>
        <end position="42"/>
    </location>
</feature>
<evidence type="ECO:0000256" key="1">
    <source>
        <dbReference type="ARBA" id="ARBA00023242"/>
    </source>
</evidence>
<proteinExistence type="predicted"/>
<dbReference type="GO" id="GO:0008270">
    <property type="term" value="F:zinc ion binding"/>
    <property type="evidence" value="ECO:0007669"/>
    <property type="project" value="InterPro"/>
</dbReference>
<accession>A0AA38VUE1</accession>
<dbReference type="InterPro" id="IPR053157">
    <property type="entry name" value="Sterol_Uptake_Regulator"/>
</dbReference>
<evidence type="ECO:0000313" key="4">
    <source>
        <dbReference type="Proteomes" id="UP001174694"/>
    </source>
</evidence>
<dbReference type="PROSITE" id="PS00463">
    <property type="entry name" value="ZN2_CY6_FUNGAL_1"/>
    <property type="match status" value="1"/>
</dbReference>
<dbReference type="PROSITE" id="PS50048">
    <property type="entry name" value="ZN2_CY6_FUNGAL_2"/>
    <property type="match status" value="1"/>
</dbReference>
<dbReference type="PANTHER" id="PTHR47784">
    <property type="entry name" value="STEROL UPTAKE CONTROL PROTEIN 2"/>
    <property type="match status" value="1"/>
</dbReference>
<evidence type="ECO:0000313" key="3">
    <source>
        <dbReference type="EMBL" id="KAJ9151381.1"/>
    </source>
</evidence>
<dbReference type="SMART" id="SM00066">
    <property type="entry name" value="GAL4"/>
    <property type="match status" value="1"/>
</dbReference>
<gene>
    <name evidence="3" type="ORF">NKR23_g3086</name>
</gene>
<keyword evidence="4" id="KW-1185">Reference proteome</keyword>
<dbReference type="EMBL" id="JANBVO010000006">
    <property type="protein sequence ID" value="KAJ9151381.1"/>
    <property type="molecule type" value="Genomic_DNA"/>
</dbReference>
<reference evidence="3" key="1">
    <citation type="submission" date="2022-07" db="EMBL/GenBank/DDBJ databases">
        <title>Fungi with potential for degradation of polypropylene.</title>
        <authorList>
            <person name="Gostincar C."/>
        </authorList>
    </citation>
    <scope>NUCLEOTIDE SEQUENCE</scope>
    <source>
        <strain evidence="3">EXF-13308</strain>
    </source>
</reference>
<dbReference type="InterPro" id="IPR001138">
    <property type="entry name" value="Zn2Cys6_DnaBD"/>
</dbReference>
<dbReference type="Gene3D" id="4.10.240.10">
    <property type="entry name" value="Zn(2)-C6 fungal-type DNA-binding domain"/>
    <property type="match status" value="1"/>
</dbReference>
<dbReference type="InterPro" id="IPR036864">
    <property type="entry name" value="Zn2-C6_fun-type_DNA-bd_sf"/>
</dbReference>
<dbReference type="Pfam" id="PF00172">
    <property type="entry name" value="Zn_clus"/>
    <property type="match status" value="1"/>
</dbReference>
<dbReference type="AlphaFoldDB" id="A0AA38VUE1"/>
<protein>
    <submittedName>
        <fullName evidence="3">Sterol uptake control protein 2</fullName>
    </submittedName>
</protein>
<organism evidence="3 4">
    <name type="scientific">Pleurostoma richardsiae</name>
    <dbReference type="NCBI Taxonomy" id="41990"/>
    <lineage>
        <taxon>Eukaryota</taxon>
        <taxon>Fungi</taxon>
        <taxon>Dikarya</taxon>
        <taxon>Ascomycota</taxon>
        <taxon>Pezizomycotina</taxon>
        <taxon>Sordariomycetes</taxon>
        <taxon>Sordariomycetidae</taxon>
        <taxon>Calosphaeriales</taxon>
        <taxon>Pleurostomataceae</taxon>
        <taxon>Pleurostoma</taxon>
    </lineage>
</organism>
<dbReference type="Proteomes" id="UP001174694">
    <property type="component" value="Unassembled WGS sequence"/>
</dbReference>
<sequence>MHRRSHKKSRRGCLECKRRHIKCDESRPVCLNCSTAERVCSYPGDTSTPRLHTPHSATSSPSLSPASNPALAELANGTFARQDITIGEPVDPPNVNFLHLELWNHFITESYNFVPTNSPLVKQTKELMIKYAFECPYLMYQVLAIAARHLCIVKPDHSAFYRHQAIQLQTHALTLFNSLDPDAAASNRAPILLFSSTLSFHSLCDALSTRESDSDIFLDRFMAYVHLHRGVQKVVGGSWNQIIESDLGPIILASSGISQATGIGHECDELRVRIGASGLDEESLQACEKAIGFIQWALDGADNATERRARAILSWPPLLSERFVELLEERRPEAVATLAYYAVLLHHCRDLWLVGDSGNYVVRLVAERLGPQWAGSMRWPLHALEEKPEPQP</sequence>
<dbReference type="PANTHER" id="PTHR47784:SF4">
    <property type="entry name" value="ZN(II)2CYS6 TRANSCRIPTION FACTOR (EUROFUNG)"/>
    <property type="match status" value="1"/>
</dbReference>
<dbReference type="SUPFAM" id="SSF57701">
    <property type="entry name" value="Zn2/Cys6 DNA-binding domain"/>
    <property type="match status" value="1"/>
</dbReference>
<comment type="caution">
    <text evidence="3">The sequence shown here is derived from an EMBL/GenBank/DDBJ whole genome shotgun (WGS) entry which is preliminary data.</text>
</comment>
<evidence type="ECO:0000259" key="2">
    <source>
        <dbReference type="PROSITE" id="PS50048"/>
    </source>
</evidence>